<evidence type="ECO:0000256" key="3">
    <source>
        <dbReference type="ARBA" id="ARBA00013011"/>
    </source>
</evidence>
<dbReference type="UniPathway" id="UPA00115">
    <property type="reaction ID" value="UER00410"/>
</dbReference>
<keyword evidence="5" id="KW-0311">Gluconate utilization</keyword>
<accession>A0A8K0NP51</accession>
<keyword evidence="10" id="KW-1185">Reference proteome</keyword>
<dbReference type="SMART" id="SM01350">
    <property type="entry name" value="6PGD"/>
    <property type="match status" value="1"/>
</dbReference>
<dbReference type="PANTHER" id="PTHR11811">
    <property type="entry name" value="6-PHOSPHOGLUCONATE DEHYDROGENASE"/>
    <property type="match status" value="1"/>
</dbReference>
<dbReference type="Gene3D" id="3.40.50.720">
    <property type="entry name" value="NAD(P)-binding Rossmann-like Domain"/>
    <property type="match status" value="1"/>
</dbReference>
<proteinExistence type="inferred from homology"/>
<evidence type="ECO:0000256" key="6">
    <source>
        <dbReference type="ARBA" id="ARBA00023126"/>
    </source>
</evidence>
<sequence>MTENKGSAVQDKAVPTLGMIGGGSMGGGWSLNAAEQGDSVAILLQSDDALNKAVDDGENIGIHLIRASSLEDMVASFDTGKNGPRVFVMSLPHGPAVDKVLDELLPLLSPGDIVIDGGNEWWEETERRQGKCVNRNVHYVGTGVSGGYQSSRHGPSISPSGTTEAYAKVEEKLKKWAAKDGKGNPCVCYVGPGGSGHYVKMIHNGIEQGHLSILAEAHYLLHHTAGLENKAVADLFDEWNGTNAKGGEDDKAGEGQEGKELYDNFLLKIGAEILRFRHGDGLDMKKGIVDGIEDKVTQDVDNSEGTGVWTLREIAGRHVAAPTIAAAHQLRITSAFRRTRLKAHEALDLPLPKRLGDDKSFDQKEFLKDLRLAVYAGILGSYVQGMHIIAQASEDQHWNINYANVIGIWRAGCIIQSDGISDILQPIYTENPKLKNLLENPKIAQELRKSYDALKRVCKISLESDSITPALDATLSWLKQAGCDSLPTNFEEAELDYFGDHQYDTKDEAALDPKKGKHHTEWKST</sequence>
<protein>
    <recommendedName>
        <fullName evidence="3">phosphogluconate dehydrogenase (NADP(+)-dependent, decarboxylating)</fullName>
        <ecNumber evidence="3">1.1.1.44</ecNumber>
    </recommendedName>
</protein>
<dbReference type="PRINTS" id="PR00076">
    <property type="entry name" value="6PGDHDRGNASE"/>
</dbReference>
<dbReference type="AlphaFoldDB" id="A0A8K0NP51"/>
<dbReference type="EC" id="1.1.1.44" evidence="3"/>
<reference evidence="9" key="1">
    <citation type="submission" date="2020-04" db="EMBL/GenBank/DDBJ databases">
        <title>Analysis of mating type loci in Filobasidium floriforme.</title>
        <authorList>
            <person name="Nowrousian M."/>
        </authorList>
    </citation>
    <scope>NUCLEOTIDE SEQUENCE</scope>
    <source>
        <strain evidence="9">CBS 6242</strain>
    </source>
</reference>
<organism evidence="9 10">
    <name type="scientific">Filobasidium floriforme</name>
    <dbReference type="NCBI Taxonomy" id="5210"/>
    <lineage>
        <taxon>Eukaryota</taxon>
        <taxon>Fungi</taxon>
        <taxon>Dikarya</taxon>
        <taxon>Basidiomycota</taxon>
        <taxon>Agaricomycotina</taxon>
        <taxon>Tremellomycetes</taxon>
        <taxon>Filobasidiales</taxon>
        <taxon>Filobasidiaceae</taxon>
        <taxon>Filobasidium</taxon>
    </lineage>
</organism>
<dbReference type="InterPro" id="IPR013328">
    <property type="entry name" value="6PGD_dom2"/>
</dbReference>
<dbReference type="InterPro" id="IPR006114">
    <property type="entry name" value="6PGDH_C"/>
</dbReference>
<evidence type="ECO:0000313" key="10">
    <source>
        <dbReference type="Proteomes" id="UP000812966"/>
    </source>
</evidence>
<dbReference type="Gene3D" id="1.20.5.320">
    <property type="entry name" value="6-Phosphogluconate Dehydrogenase, domain 3"/>
    <property type="match status" value="1"/>
</dbReference>
<dbReference type="InterPro" id="IPR036291">
    <property type="entry name" value="NAD(P)-bd_dom_sf"/>
</dbReference>
<keyword evidence="4" id="KW-0560">Oxidoreductase</keyword>
<dbReference type="Proteomes" id="UP000812966">
    <property type="component" value="Unassembled WGS sequence"/>
</dbReference>
<dbReference type="EMBL" id="JABELV010000127">
    <property type="protein sequence ID" value="KAG7530118.1"/>
    <property type="molecule type" value="Genomic_DNA"/>
</dbReference>
<feature type="active site" description="Proton acceptor" evidence="7">
    <location>
        <position position="200"/>
    </location>
</feature>
<dbReference type="GO" id="GO:0019521">
    <property type="term" value="P:D-gluconate metabolic process"/>
    <property type="evidence" value="ECO:0007669"/>
    <property type="project" value="UniProtKB-KW"/>
</dbReference>
<dbReference type="Gene3D" id="1.10.1040.10">
    <property type="entry name" value="N-(1-d-carboxylethyl)-l-norvaline Dehydrogenase, domain 2"/>
    <property type="match status" value="2"/>
</dbReference>
<comment type="caution">
    <text evidence="9">The sequence shown here is derived from an EMBL/GenBank/DDBJ whole genome shotgun (WGS) entry which is preliminary data.</text>
</comment>
<name>A0A8K0NP51_9TREE</name>
<evidence type="ECO:0000256" key="1">
    <source>
        <dbReference type="ARBA" id="ARBA00004874"/>
    </source>
</evidence>
<comment type="similarity">
    <text evidence="2">Belongs to the 6-phosphogluconate dehydrogenase family.</text>
</comment>
<evidence type="ECO:0000256" key="2">
    <source>
        <dbReference type="ARBA" id="ARBA00008419"/>
    </source>
</evidence>
<dbReference type="GO" id="GO:0004616">
    <property type="term" value="F:phosphogluconate dehydrogenase (decarboxylating) activity"/>
    <property type="evidence" value="ECO:0007669"/>
    <property type="project" value="UniProtKB-EC"/>
</dbReference>
<dbReference type="SUPFAM" id="SSF51735">
    <property type="entry name" value="NAD(P)-binding Rossmann-fold domains"/>
    <property type="match status" value="1"/>
</dbReference>
<feature type="active site" description="Proton donor" evidence="7">
    <location>
        <position position="207"/>
    </location>
</feature>
<dbReference type="PIRSF" id="PIRSF000109">
    <property type="entry name" value="6PGD"/>
    <property type="match status" value="1"/>
</dbReference>
<dbReference type="GO" id="GO:0006098">
    <property type="term" value="P:pentose-phosphate shunt"/>
    <property type="evidence" value="ECO:0007669"/>
    <property type="project" value="UniProtKB-UniPathway"/>
</dbReference>
<dbReference type="InterPro" id="IPR008927">
    <property type="entry name" value="6-PGluconate_DH-like_C_sf"/>
</dbReference>
<evidence type="ECO:0000256" key="7">
    <source>
        <dbReference type="PIRSR" id="PIRSR000109-1"/>
    </source>
</evidence>
<dbReference type="InterPro" id="IPR006183">
    <property type="entry name" value="Pgluconate_DH"/>
</dbReference>
<dbReference type="SUPFAM" id="SSF48179">
    <property type="entry name" value="6-phosphogluconate dehydrogenase C-terminal domain-like"/>
    <property type="match status" value="1"/>
</dbReference>
<evidence type="ECO:0000256" key="4">
    <source>
        <dbReference type="ARBA" id="ARBA00023002"/>
    </source>
</evidence>
<dbReference type="GO" id="GO:0050661">
    <property type="term" value="F:NADP binding"/>
    <property type="evidence" value="ECO:0007669"/>
    <property type="project" value="InterPro"/>
</dbReference>
<evidence type="ECO:0000313" key="9">
    <source>
        <dbReference type="EMBL" id="KAG7530118.1"/>
    </source>
</evidence>
<comment type="pathway">
    <text evidence="1">Carbohydrate degradation; pentose phosphate pathway; D-ribulose 5-phosphate from D-glucose 6-phosphate (oxidative stage): step 3/3.</text>
</comment>
<dbReference type="InterPro" id="IPR006115">
    <property type="entry name" value="6PGDH_NADP-bd"/>
</dbReference>
<keyword evidence="6" id="KW-0570">Pentose shunt</keyword>
<gene>
    <name evidence="9" type="ORF">FFLO_05233</name>
</gene>
<feature type="domain" description="6-phosphogluconate dehydrogenase C-terminal" evidence="8">
    <location>
        <begin position="196"/>
        <end position="523"/>
    </location>
</feature>
<dbReference type="Pfam" id="PF00393">
    <property type="entry name" value="6PGD"/>
    <property type="match status" value="2"/>
</dbReference>
<dbReference type="Pfam" id="PF03446">
    <property type="entry name" value="NAD_binding_2"/>
    <property type="match status" value="1"/>
</dbReference>
<evidence type="ECO:0000256" key="5">
    <source>
        <dbReference type="ARBA" id="ARBA00023064"/>
    </source>
</evidence>
<evidence type="ECO:0000259" key="8">
    <source>
        <dbReference type="SMART" id="SM01350"/>
    </source>
</evidence>
<dbReference type="InterPro" id="IPR006113">
    <property type="entry name" value="6PGDH_Gnd/GntZ"/>
</dbReference>